<evidence type="ECO:0000256" key="1">
    <source>
        <dbReference type="SAM" id="MobiDB-lite"/>
    </source>
</evidence>
<evidence type="ECO:0000313" key="2">
    <source>
        <dbReference type="EMBL" id="SFR52078.1"/>
    </source>
</evidence>
<feature type="compositionally biased region" description="Low complexity" evidence="1">
    <location>
        <begin position="109"/>
        <end position="118"/>
    </location>
</feature>
<proteinExistence type="predicted"/>
<dbReference type="SUPFAM" id="SSF158702">
    <property type="entry name" value="Sec63 N-terminal domain-like"/>
    <property type="match status" value="1"/>
</dbReference>
<protein>
    <submittedName>
        <fullName evidence="2">Helix-hairpin-helix domain-containing protein</fullName>
    </submittedName>
</protein>
<sequence length="184" mass="19128">MHAVTKSGLTVECANFKAIDGGVLLFRDAKRKDVCGYLPHDELRYVLADDVTTGGAELADAGATDAEGGGDEFNSELTVLGGLGETYARRLHDAGIDSLAAIRRADPSTVATAASVAESRAERWVTAAEERSAGESGDESSKFETGEATGDESAETETDRETNEDESHADAASADGGVERVNSG</sequence>
<feature type="compositionally biased region" description="Basic and acidic residues" evidence="1">
    <location>
        <begin position="157"/>
        <end position="169"/>
    </location>
</feature>
<feature type="compositionally biased region" description="Basic and acidic residues" evidence="1">
    <location>
        <begin position="119"/>
        <end position="145"/>
    </location>
</feature>
<organism evidence="2 3">
    <name type="scientific">Halogeometricum limi</name>
    <dbReference type="NCBI Taxonomy" id="555875"/>
    <lineage>
        <taxon>Archaea</taxon>
        <taxon>Methanobacteriati</taxon>
        <taxon>Methanobacteriota</taxon>
        <taxon>Stenosarchaea group</taxon>
        <taxon>Halobacteria</taxon>
        <taxon>Halobacteriales</taxon>
        <taxon>Haloferacaceae</taxon>
        <taxon>Halogeometricum</taxon>
    </lineage>
</organism>
<reference evidence="3" key="1">
    <citation type="submission" date="2016-10" db="EMBL/GenBank/DDBJ databases">
        <authorList>
            <person name="Varghese N."/>
            <person name="Submissions S."/>
        </authorList>
    </citation>
    <scope>NUCLEOTIDE SEQUENCE [LARGE SCALE GENOMIC DNA]</scope>
    <source>
        <strain evidence="3">CGMCC 1.8711</strain>
    </source>
</reference>
<dbReference type="EMBL" id="FOYS01000003">
    <property type="protein sequence ID" value="SFR52078.1"/>
    <property type="molecule type" value="Genomic_DNA"/>
</dbReference>
<gene>
    <name evidence="2" type="ORF">SAMN04488124_2049</name>
</gene>
<feature type="region of interest" description="Disordered" evidence="1">
    <location>
        <begin position="107"/>
        <end position="184"/>
    </location>
</feature>
<name>A0A1I6HCH4_9EURY</name>
<dbReference type="STRING" id="555875.SAMN04488124_2049"/>
<dbReference type="Pfam" id="PF14520">
    <property type="entry name" value="HHH_5"/>
    <property type="match status" value="1"/>
</dbReference>
<keyword evidence="3" id="KW-1185">Reference proteome</keyword>
<evidence type="ECO:0000313" key="3">
    <source>
        <dbReference type="Proteomes" id="UP000243250"/>
    </source>
</evidence>
<dbReference type="AlphaFoldDB" id="A0A1I6HCH4"/>
<accession>A0A1I6HCH4</accession>
<dbReference type="Proteomes" id="UP000243250">
    <property type="component" value="Unassembled WGS sequence"/>
</dbReference>
<dbReference type="Gene3D" id="1.10.150.20">
    <property type="entry name" value="5' to 3' exonuclease, C-terminal subdomain"/>
    <property type="match status" value="1"/>
</dbReference>